<dbReference type="Pfam" id="PF00083">
    <property type="entry name" value="Sugar_tr"/>
    <property type="match status" value="1"/>
</dbReference>
<feature type="transmembrane region" description="Helical" evidence="6">
    <location>
        <begin position="134"/>
        <end position="153"/>
    </location>
</feature>
<reference evidence="8 9" key="1">
    <citation type="journal article" date="2021" name="Nat. Commun.">
        <title>Genetic determinants of endophytism in the Arabidopsis root mycobiome.</title>
        <authorList>
            <person name="Mesny F."/>
            <person name="Miyauchi S."/>
            <person name="Thiergart T."/>
            <person name="Pickel B."/>
            <person name="Atanasova L."/>
            <person name="Karlsson M."/>
            <person name="Huettel B."/>
            <person name="Barry K.W."/>
            <person name="Haridas S."/>
            <person name="Chen C."/>
            <person name="Bauer D."/>
            <person name="Andreopoulos W."/>
            <person name="Pangilinan J."/>
            <person name="LaButti K."/>
            <person name="Riley R."/>
            <person name="Lipzen A."/>
            <person name="Clum A."/>
            <person name="Drula E."/>
            <person name="Henrissat B."/>
            <person name="Kohler A."/>
            <person name="Grigoriev I.V."/>
            <person name="Martin F.M."/>
            <person name="Hacquard S."/>
        </authorList>
    </citation>
    <scope>NUCLEOTIDE SEQUENCE [LARGE SCALE GENOMIC DNA]</scope>
    <source>
        <strain evidence="8 9">MPI-SDFR-AT-0080</strain>
    </source>
</reference>
<evidence type="ECO:0000256" key="2">
    <source>
        <dbReference type="ARBA" id="ARBA00010992"/>
    </source>
</evidence>
<evidence type="ECO:0000313" key="8">
    <source>
        <dbReference type="EMBL" id="KAH7042072.1"/>
    </source>
</evidence>
<dbReference type="EMBL" id="JAGTJR010000027">
    <property type="protein sequence ID" value="KAH7042072.1"/>
    <property type="molecule type" value="Genomic_DNA"/>
</dbReference>
<dbReference type="Proteomes" id="UP000774617">
    <property type="component" value="Unassembled WGS sequence"/>
</dbReference>
<dbReference type="PANTHER" id="PTHR48022">
    <property type="entry name" value="PLASTIDIC GLUCOSE TRANSPORTER 4"/>
    <property type="match status" value="1"/>
</dbReference>
<sequence>MSPLPPISSPGKLGELPNNTKAQWWRDSGLRRLVFWQSCILISQMTVGYDESVTGSFQAMQPWRESMGNPASSDVGLITAIIFVGGYQLHDLCWAKSAERARAPANGRPNSVHGKSPALVALPRLLINTAQFNVLWYVGSLIAAWLTFGTGHLSTTWSWRIPSIFQGVPAAIVLLSTILMPESPRYLCSRGRTAEALHILSTYHANGDASDALVTHELQQITAALAASRSTVTWRAALRTPAHRARLAICVAVAILTLWTGQGVISYYFSPMLASVGITSTPAQTGINGGMHIWNFACALAGALLADRVGRRPLWLISFVGMIAANVPLVVASARYAEDGSKAAAYATVVLLFLYNAAFNVACNPLIYVYTAELLPYALRTKGLGVQIAVSQAAPAVNNYVNPIALEAIEYWFFVFYLRMLVAGTG</sequence>
<evidence type="ECO:0000256" key="1">
    <source>
        <dbReference type="ARBA" id="ARBA00004141"/>
    </source>
</evidence>
<protein>
    <recommendedName>
        <fullName evidence="7">Major facilitator superfamily (MFS) profile domain-containing protein</fullName>
    </recommendedName>
</protein>
<dbReference type="PANTHER" id="PTHR48022:SF64">
    <property type="entry name" value="MAJOR FACILITATOR SUPERFAMILY (MFS) PROFILE DOMAIN-CONTAINING PROTEIN"/>
    <property type="match status" value="1"/>
</dbReference>
<gene>
    <name evidence="8" type="ORF">B0J12DRAFT_762143</name>
</gene>
<feature type="transmembrane region" description="Helical" evidence="6">
    <location>
        <begin position="289"/>
        <end position="306"/>
    </location>
</feature>
<keyword evidence="4 6" id="KW-1133">Transmembrane helix</keyword>
<organism evidence="8 9">
    <name type="scientific">Macrophomina phaseolina</name>
    <dbReference type="NCBI Taxonomy" id="35725"/>
    <lineage>
        <taxon>Eukaryota</taxon>
        <taxon>Fungi</taxon>
        <taxon>Dikarya</taxon>
        <taxon>Ascomycota</taxon>
        <taxon>Pezizomycotina</taxon>
        <taxon>Dothideomycetes</taxon>
        <taxon>Dothideomycetes incertae sedis</taxon>
        <taxon>Botryosphaeriales</taxon>
        <taxon>Botryosphaeriaceae</taxon>
        <taxon>Macrophomina</taxon>
    </lineage>
</organism>
<dbReference type="InterPro" id="IPR050360">
    <property type="entry name" value="MFS_Sugar_Transporters"/>
</dbReference>
<comment type="subcellular location">
    <subcellularLocation>
        <location evidence="1">Membrane</location>
        <topology evidence="1">Multi-pass membrane protein</topology>
    </subcellularLocation>
</comment>
<name>A0ABQ8G460_9PEZI</name>
<feature type="transmembrane region" description="Helical" evidence="6">
    <location>
        <begin position="313"/>
        <end position="337"/>
    </location>
</feature>
<comment type="similarity">
    <text evidence="2">Belongs to the major facilitator superfamily. Sugar transporter (TC 2.A.1.1) family.</text>
</comment>
<dbReference type="InterPro" id="IPR005828">
    <property type="entry name" value="MFS_sugar_transport-like"/>
</dbReference>
<dbReference type="PROSITE" id="PS00216">
    <property type="entry name" value="SUGAR_TRANSPORT_1"/>
    <property type="match status" value="1"/>
</dbReference>
<keyword evidence="3 6" id="KW-0812">Transmembrane</keyword>
<feature type="transmembrane region" description="Helical" evidence="6">
    <location>
        <begin position="247"/>
        <end position="269"/>
    </location>
</feature>
<dbReference type="PROSITE" id="PS50850">
    <property type="entry name" value="MFS"/>
    <property type="match status" value="1"/>
</dbReference>
<keyword evidence="9" id="KW-1185">Reference proteome</keyword>
<feature type="transmembrane region" description="Helical" evidence="6">
    <location>
        <begin position="343"/>
        <end position="370"/>
    </location>
</feature>
<dbReference type="InterPro" id="IPR036259">
    <property type="entry name" value="MFS_trans_sf"/>
</dbReference>
<dbReference type="InterPro" id="IPR020846">
    <property type="entry name" value="MFS_dom"/>
</dbReference>
<evidence type="ECO:0000256" key="3">
    <source>
        <dbReference type="ARBA" id="ARBA00022692"/>
    </source>
</evidence>
<dbReference type="Gene3D" id="1.20.1250.20">
    <property type="entry name" value="MFS general substrate transporter like domains"/>
    <property type="match status" value="1"/>
</dbReference>
<evidence type="ECO:0000259" key="7">
    <source>
        <dbReference type="PROSITE" id="PS50850"/>
    </source>
</evidence>
<evidence type="ECO:0000256" key="4">
    <source>
        <dbReference type="ARBA" id="ARBA00022989"/>
    </source>
</evidence>
<accession>A0ABQ8G460</accession>
<evidence type="ECO:0000256" key="5">
    <source>
        <dbReference type="ARBA" id="ARBA00023136"/>
    </source>
</evidence>
<keyword evidence="5 6" id="KW-0472">Membrane</keyword>
<feature type="domain" description="Major facilitator superfamily (MFS) profile" evidence="7">
    <location>
        <begin position="247"/>
        <end position="426"/>
    </location>
</feature>
<comment type="caution">
    <text evidence="8">The sequence shown here is derived from an EMBL/GenBank/DDBJ whole genome shotgun (WGS) entry which is preliminary data.</text>
</comment>
<dbReference type="InterPro" id="IPR005829">
    <property type="entry name" value="Sugar_transporter_CS"/>
</dbReference>
<evidence type="ECO:0000313" key="9">
    <source>
        <dbReference type="Proteomes" id="UP000774617"/>
    </source>
</evidence>
<evidence type="ECO:0000256" key="6">
    <source>
        <dbReference type="SAM" id="Phobius"/>
    </source>
</evidence>
<proteinExistence type="inferred from homology"/>
<dbReference type="SUPFAM" id="SSF103473">
    <property type="entry name" value="MFS general substrate transporter"/>
    <property type="match status" value="1"/>
</dbReference>